<name>A0AAD8H179_9APIA</name>
<keyword evidence="3" id="KW-1185">Reference proteome</keyword>
<dbReference type="AlphaFoldDB" id="A0AAD8H179"/>
<evidence type="ECO:0000313" key="2">
    <source>
        <dbReference type="EMBL" id="KAK1357686.1"/>
    </source>
</evidence>
<gene>
    <name evidence="2" type="ORF">POM88_050942</name>
</gene>
<accession>A0AAD8H179</accession>
<reference evidence="2" key="2">
    <citation type="submission" date="2023-05" db="EMBL/GenBank/DDBJ databases">
        <authorList>
            <person name="Schelkunov M.I."/>
        </authorList>
    </citation>
    <scope>NUCLEOTIDE SEQUENCE</scope>
    <source>
        <strain evidence="2">Hsosn_3</strain>
        <tissue evidence="2">Leaf</tissue>
    </source>
</reference>
<reference evidence="2" key="1">
    <citation type="submission" date="2023-02" db="EMBL/GenBank/DDBJ databases">
        <title>Genome of toxic invasive species Heracleum sosnowskyi carries increased number of genes despite the absence of recent whole-genome duplications.</title>
        <authorList>
            <person name="Schelkunov M."/>
            <person name="Shtratnikova V."/>
            <person name="Makarenko M."/>
            <person name="Klepikova A."/>
            <person name="Omelchenko D."/>
            <person name="Novikova G."/>
            <person name="Obukhova E."/>
            <person name="Bogdanov V."/>
            <person name="Penin A."/>
            <person name="Logacheva M."/>
        </authorList>
    </citation>
    <scope>NUCLEOTIDE SEQUENCE</scope>
    <source>
        <strain evidence="2">Hsosn_3</strain>
        <tissue evidence="2">Leaf</tissue>
    </source>
</reference>
<dbReference type="EMBL" id="JAUIZM010000011">
    <property type="protein sequence ID" value="KAK1357686.1"/>
    <property type="molecule type" value="Genomic_DNA"/>
</dbReference>
<organism evidence="2 3">
    <name type="scientific">Heracleum sosnowskyi</name>
    <dbReference type="NCBI Taxonomy" id="360622"/>
    <lineage>
        <taxon>Eukaryota</taxon>
        <taxon>Viridiplantae</taxon>
        <taxon>Streptophyta</taxon>
        <taxon>Embryophyta</taxon>
        <taxon>Tracheophyta</taxon>
        <taxon>Spermatophyta</taxon>
        <taxon>Magnoliopsida</taxon>
        <taxon>eudicotyledons</taxon>
        <taxon>Gunneridae</taxon>
        <taxon>Pentapetalae</taxon>
        <taxon>asterids</taxon>
        <taxon>campanulids</taxon>
        <taxon>Apiales</taxon>
        <taxon>Apiaceae</taxon>
        <taxon>Apioideae</taxon>
        <taxon>apioid superclade</taxon>
        <taxon>Tordylieae</taxon>
        <taxon>Tordyliinae</taxon>
        <taxon>Heracleum</taxon>
    </lineage>
</organism>
<sequence>MATMTELPYELLHYIILLLVQSPGGAADFARIISVCKNFILLAQDERILKLVNFDMKMELANFKRYQHINSLLVKCSEAGNKAAQFLLGKVILVSSSQLLLCEWQKAKCGVHTFDFANLGEISCILATNVPAQDYEFIPQVQPIPSGCSLHYLFCNHNVEPVKIAPHVAVSMTMTNTPTIELKVAVGMIIKNCGKFIS</sequence>
<comment type="caution">
    <text evidence="2">The sequence shown here is derived from an EMBL/GenBank/DDBJ whole genome shotgun (WGS) entry which is preliminary data.</text>
</comment>
<proteinExistence type="predicted"/>
<dbReference type="SUPFAM" id="SSF81383">
    <property type="entry name" value="F-box domain"/>
    <property type="match status" value="1"/>
</dbReference>
<keyword evidence="1" id="KW-0732">Signal</keyword>
<feature type="signal peptide" evidence="1">
    <location>
        <begin position="1"/>
        <end position="26"/>
    </location>
</feature>
<evidence type="ECO:0000313" key="3">
    <source>
        <dbReference type="Proteomes" id="UP001237642"/>
    </source>
</evidence>
<evidence type="ECO:0008006" key="4">
    <source>
        <dbReference type="Google" id="ProtNLM"/>
    </source>
</evidence>
<evidence type="ECO:0000256" key="1">
    <source>
        <dbReference type="SAM" id="SignalP"/>
    </source>
</evidence>
<dbReference type="InterPro" id="IPR036047">
    <property type="entry name" value="F-box-like_dom_sf"/>
</dbReference>
<protein>
    <recommendedName>
        <fullName evidence="4">F-box protein</fullName>
    </recommendedName>
</protein>
<feature type="chain" id="PRO_5042144325" description="F-box protein" evidence="1">
    <location>
        <begin position="27"/>
        <end position="198"/>
    </location>
</feature>
<dbReference type="Proteomes" id="UP001237642">
    <property type="component" value="Unassembled WGS sequence"/>
</dbReference>